<dbReference type="EMBL" id="CAEZUW010000123">
    <property type="protein sequence ID" value="CAB4617208.1"/>
    <property type="molecule type" value="Genomic_DNA"/>
</dbReference>
<protein>
    <submittedName>
        <fullName evidence="2">Unannotated protein</fullName>
    </submittedName>
</protein>
<accession>A0A6J6I8V0</accession>
<name>A0A6J6I8V0_9ZZZZ</name>
<gene>
    <name evidence="2" type="ORF">UFOPK1855_00761</name>
</gene>
<dbReference type="AlphaFoldDB" id="A0A6J6I8V0"/>
<organism evidence="2">
    <name type="scientific">freshwater metagenome</name>
    <dbReference type="NCBI Taxonomy" id="449393"/>
    <lineage>
        <taxon>unclassified sequences</taxon>
        <taxon>metagenomes</taxon>
        <taxon>ecological metagenomes</taxon>
    </lineage>
</organism>
<reference evidence="2" key="1">
    <citation type="submission" date="2020-05" db="EMBL/GenBank/DDBJ databases">
        <authorList>
            <person name="Chiriac C."/>
            <person name="Salcher M."/>
            <person name="Ghai R."/>
            <person name="Kavagutti S V."/>
        </authorList>
    </citation>
    <scope>NUCLEOTIDE SEQUENCE</scope>
</reference>
<feature type="region of interest" description="Disordered" evidence="1">
    <location>
        <begin position="25"/>
        <end position="68"/>
    </location>
</feature>
<evidence type="ECO:0000313" key="2">
    <source>
        <dbReference type="EMBL" id="CAB4617208.1"/>
    </source>
</evidence>
<evidence type="ECO:0000256" key="1">
    <source>
        <dbReference type="SAM" id="MobiDB-lite"/>
    </source>
</evidence>
<proteinExistence type="predicted"/>
<sequence length="68" mass="7197">MPNSEKRGCLAALWAFLFSPATYTPPTGVAAPEVDPNQESNQRSGLGGYQPGAYESPFDGGGDEGDYR</sequence>